<evidence type="ECO:0000256" key="3">
    <source>
        <dbReference type="PROSITE-ProRule" id="PRU00221"/>
    </source>
</evidence>
<keyword evidence="2" id="KW-0677">Repeat</keyword>
<gene>
    <name evidence="5" type="ORF">MNEG_2927</name>
</gene>
<protein>
    <submittedName>
        <fullName evidence="5">Uncharacterized protein</fullName>
    </submittedName>
</protein>
<dbReference type="PANTHER" id="PTHR19855:SF19">
    <property type="entry name" value="OS04G0619700 PROTEIN"/>
    <property type="match status" value="1"/>
</dbReference>
<evidence type="ECO:0000313" key="5">
    <source>
        <dbReference type="EMBL" id="KIZ05027.1"/>
    </source>
</evidence>
<dbReference type="InterPro" id="IPR019775">
    <property type="entry name" value="WD40_repeat_CS"/>
</dbReference>
<evidence type="ECO:0000313" key="6">
    <source>
        <dbReference type="Proteomes" id="UP000054498"/>
    </source>
</evidence>
<organism evidence="5 6">
    <name type="scientific">Monoraphidium neglectum</name>
    <dbReference type="NCBI Taxonomy" id="145388"/>
    <lineage>
        <taxon>Eukaryota</taxon>
        <taxon>Viridiplantae</taxon>
        <taxon>Chlorophyta</taxon>
        <taxon>core chlorophytes</taxon>
        <taxon>Chlorophyceae</taxon>
        <taxon>CS clade</taxon>
        <taxon>Sphaeropleales</taxon>
        <taxon>Selenastraceae</taxon>
        <taxon>Monoraphidium</taxon>
    </lineage>
</organism>
<evidence type="ECO:0000256" key="4">
    <source>
        <dbReference type="SAM" id="MobiDB-lite"/>
    </source>
</evidence>
<dbReference type="SUPFAM" id="SSF50978">
    <property type="entry name" value="WD40 repeat-like"/>
    <property type="match status" value="1"/>
</dbReference>
<dbReference type="Pfam" id="PF00400">
    <property type="entry name" value="WD40"/>
    <property type="match status" value="3"/>
</dbReference>
<feature type="region of interest" description="Disordered" evidence="4">
    <location>
        <begin position="151"/>
        <end position="173"/>
    </location>
</feature>
<dbReference type="RefSeq" id="XP_013904046.1">
    <property type="nucleotide sequence ID" value="XM_014048592.1"/>
</dbReference>
<dbReference type="InterPro" id="IPR001680">
    <property type="entry name" value="WD40_rpt"/>
</dbReference>
<dbReference type="PROSITE" id="PS50082">
    <property type="entry name" value="WD_REPEATS_2"/>
    <property type="match status" value="1"/>
</dbReference>
<proteinExistence type="predicted"/>
<dbReference type="EMBL" id="KK100568">
    <property type="protein sequence ID" value="KIZ05027.1"/>
    <property type="molecule type" value="Genomic_DNA"/>
</dbReference>
<dbReference type="Proteomes" id="UP000054498">
    <property type="component" value="Unassembled WGS sequence"/>
</dbReference>
<feature type="region of interest" description="Disordered" evidence="4">
    <location>
        <begin position="1"/>
        <end position="88"/>
    </location>
</feature>
<feature type="repeat" description="WD" evidence="3">
    <location>
        <begin position="434"/>
        <end position="473"/>
    </location>
</feature>
<evidence type="ECO:0000256" key="2">
    <source>
        <dbReference type="ARBA" id="ARBA00022737"/>
    </source>
</evidence>
<dbReference type="Gene3D" id="2.130.10.10">
    <property type="entry name" value="YVTN repeat-like/Quinoprotein amine dehydrogenase"/>
    <property type="match status" value="1"/>
</dbReference>
<keyword evidence="1 3" id="KW-0853">WD repeat</keyword>
<dbReference type="GeneID" id="25735805"/>
<sequence>MQQDEVNAELAAGDGDSDGCAKTKPAAGLRRAPRAARRAPRADPLSCGAPAHADERGRANAALQRLVAGGSSEEGSGDGEGRLSDSDSLWGAGGPQAACIMPVAWHQTLLCFRQRHKAEVRAADRNALRRLYAARQHCQVAPEALWDLDRSAPREQRRAERQRREEAGSGGGRERGRGVVWILFIYCGSSGGGEGGALGGGGCIPERRVFNADYTIMRDRDPVLRAKLKAHSASLTAALVVVDEPGFKEIATASLDKTLATWRIEPDLEVPAIAAQRNEVVGAPVFALVPATTPVSSKPSGSSSPGGTLGADSSVGPVWCGLATKEIASWQPGSAALSEKIRMNGHTGWVRSLATSGRYLLSCGCNHLRQWDTTYTIPKEVSSHSLFTGDILAIAAAGKRVFTAGADGSVRAWALGSKGKEGREGELRELASREKAHDGRVTALAAAGSLVFSVSYDGRIKGWDVESLNLVVKRSAAHNGARVQCAAIGGDGLLYTGGDDGLVRRWDPVELQPIGEPLDAHGGHSVRVLAAGRGGGDCLVSGDATGEVAVWAV</sequence>
<dbReference type="PANTHER" id="PTHR19855">
    <property type="entry name" value="WD40 REPEAT PROTEIN 12, 37"/>
    <property type="match status" value="1"/>
</dbReference>
<evidence type="ECO:0000256" key="1">
    <source>
        <dbReference type="ARBA" id="ARBA00022574"/>
    </source>
</evidence>
<dbReference type="STRING" id="145388.A0A0D2MX79"/>
<dbReference type="InterPro" id="IPR007955">
    <property type="entry name" value="Bystin"/>
</dbReference>
<dbReference type="SMART" id="SM00320">
    <property type="entry name" value="WD40"/>
    <property type="match status" value="6"/>
</dbReference>
<dbReference type="Pfam" id="PF05291">
    <property type="entry name" value="Bystin"/>
    <property type="match status" value="1"/>
</dbReference>
<name>A0A0D2MX79_9CHLO</name>
<dbReference type="OrthoDB" id="674604at2759"/>
<dbReference type="InterPro" id="IPR015943">
    <property type="entry name" value="WD40/YVTN_repeat-like_dom_sf"/>
</dbReference>
<dbReference type="InterPro" id="IPR036322">
    <property type="entry name" value="WD40_repeat_dom_sf"/>
</dbReference>
<dbReference type="PROSITE" id="PS00678">
    <property type="entry name" value="WD_REPEATS_1"/>
    <property type="match status" value="1"/>
</dbReference>
<dbReference type="AlphaFoldDB" id="A0A0D2MX79"/>
<keyword evidence="6" id="KW-1185">Reference proteome</keyword>
<accession>A0A0D2MX79</accession>
<dbReference type="KEGG" id="mng:MNEG_2927"/>
<reference evidence="5 6" key="1">
    <citation type="journal article" date="2013" name="BMC Genomics">
        <title>Reconstruction of the lipid metabolism for the microalga Monoraphidium neglectum from its genome sequence reveals characteristics suitable for biofuel production.</title>
        <authorList>
            <person name="Bogen C."/>
            <person name="Al-Dilaimi A."/>
            <person name="Albersmeier A."/>
            <person name="Wichmann J."/>
            <person name="Grundmann M."/>
            <person name="Rupp O."/>
            <person name="Lauersen K.J."/>
            <person name="Blifernez-Klassen O."/>
            <person name="Kalinowski J."/>
            <person name="Goesmann A."/>
            <person name="Mussgnug J.H."/>
            <person name="Kruse O."/>
        </authorList>
    </citation>
    <scope>NUCLEOTIDE SEQUENCE [LARGE SCALE GENOMIC DNA]</scope>
    <source>
        <strain evidence="5 6">SAG 48.87</strain>
    </source>
</reference>